<gene>
    <name evidence="2" type="ORF">ACFQ5X_17655</name>
</gene>
<keyword evidence="2" id="KW-0547">Nucleotide-binding</keyword>
<dbReference type="EMBL" id="JBHTMM010000019">
    <property type="protein sequence ID" value="MFD1307668.1"/>
    <property type="molecule type" value="Genomic_DNA"/>
</dbReference>
<dbReference type="RefSeq" id="WP_381242772.1">
    <property type="nucleotide sequence ID" value="NZ_JBHSKH010000136.1"/>
</dbReference>
<reference evidence="3" key="1">
    <citation type="journal article" date="2019" name="Int. J. Syst. Evol. Microbiol.">
        <title>The Global Catalogue of Microorganisms (GCM) 10K type strain sequencing project: providing services to taxonomists for standard genome sequencing and annotation.</title>
        <authorList>
            <consortium name="The Broad Institute Genomics Platform"/>
            <consortium name="The Broad Institute Genome Sequencing Center for Infectious Disease"/>
            <person name="Wu L."/>
            <person name="Ma J."/>
        </authorList>
    </citation>
    <scope>NUCLEOTIDE SEQUENCE [LARGE SCALE GENOMIC DNA]</scope>
    <source>
        <strain evidence="3">CGMCC 4.7020</strain>
    </source>
</reference>
<evidence type="ECO:0000259" key="1">
    <source>
        <dbReference type="SMART" id="SM00382"/>
    </source>
</evidence>
<dbReference type="SUPFAM" id="SSF52540">
    <property type="entry name" value="P-loop containing nucleoside triphosphate hydrolases"/>
    <property type="match status" value="1"/>
</dbReference>
<dbReference type="SMART" id="SM00382">
    <property type="entry name" value="AAA"/>
    <property type="match status" value="1"/>
</dbReference>
<keyword evidence="2" id="KW-0067">ATP-binding</keyword>
<dbReference type="InterPro" id="IPR003593">
    <property type="entry name" value="AAA+_ATPase"/>
</dbReference>
<comment type="caution">
    <text evidence="2">The sequence shown here is derived from an EMBL/GenBank/DDBJ whole genome shotgun (WGS) entry which is preliminary data.</text>
</comment>
<protein>
    <submittedName>
        <fullName evidence="2">ATP-binding protein</fullName>
    </submittedName>
</protein>
<sequence length="237" mass="26355">MQWTPAINPKRFHLEQLLAVRGVSLDWLNSGDTDPYCAANVARFSFVAADKVIPFHYRGAIADSPEILAWLQELADQAREVQAERGAPVAAVNHGRSLLLLGPTGTGKTHQAYGAIRDLALAGVAARWVVTTAADLYAALRPRHGIDSEAEFRRYRDASVLLLDDLGAERKPTEFTEEINFRLINWRYENHLPTLITSNLVPKEIGARLGDRVTSRLIEMCERVVFSGPDRRRGEAA</sequence>
<dbReference type="Gene3D" id="3.40.50.300">
    <property type="entry name" value="P-loop containing nucleotide triphosphate hydrolases"/>
    <property type="match status" value="1"/>
</dbReference>
<proteinExistence type="predicted"/>
<dbReference type="PANTHER" id="PTHR30050:SF4">
    <property type="entry name" value="ATP-BINDING PROTEIN RV3427C IN INSERTION SEQUENCE-RELATED"/>
    <property type="match status" value="1"/>
</dbReference>
<feature type="domain" description="AAA+ ATPase" evidence="1">
    <location>
        <begin position="94"/>
        <end position="219"/>
    </location>
</feature>
<dbReference type="InterPro" id="IPR027417">
    <property type="entry name" value="P-loop_NTPase"/>
</dbReference>
<dbReference type="Pfam" id="PF01695">
    <property type="entry name" value="IstB_IS21"/>
    <property type="match status" value="1"/>
</dbReference>
<evidence type="ECO:0000313" key="2">
    <source>
        <dbReference type="EMBL" id="MFD1307668.1"/>
    </source>
</evidence>
<dbReference type="InterPro" id="IPR002611">
    <property type="entry name" value="IstB_ATP-bd"/>
</dbReference>
<accession>A0ABW3XF68</accession>
<dbReference type="GO" id="GO:0005524">
    <property type="term" value="F:ATP binding"/>
    <property type="evidence" value="ECO:0007669"/>
    <property type="project" value="UniProtKB-KW"/>
</dbReference>
<evidence type="ECO:0000313" key="3">
    <source>
        <dbReference type="Proteomes" id="UP001597058"/>
    </source>
</evidence>
<name>A0ABW3XF68_9ACTN</name>
<dbReference type="CDD" id="cd00009">
    <property type="entry name" value="AAA"/>
    <property type="match status" value="1"/>
</dbReference>
<dbReference type="Proteomes" id="UP001597058">
    <property type="component" value="Unassembled WGS sequence"/>
</dbReference>
<keyword evidence="3" id="KW-1185">Reference proteome</keyword>
<organism evidence="2 3">
    <name type="scientific">Streptomyces kaempferi</name>
    <dbReference type="NCBI Taxonomy" id="333725"/>
    <lineage>
        <taxon>Bacteria</taxon>
        <taxon>Bacillati</taxon>
        <taxon>Actinomycetota</taxon>
        <taxon>Actinomycetes</taxon>
        <taxon>Kitasatosporales</taxon>
        <taxon>Streptomycetaceae</taxon>
        <taxon>Streptomyces</taxon>
    </lineage>
</organism>
<dbReference type="PANTHER" id="PTHR30050">
    <property type="entry name" value="CHROMOSOMAL REPLICATION INITIATOR PROTEIN DNAA"/>
    <property type="match status" value="1"/>
</dbReference>